<dbReference type="Gene3D" id="1.20.120.920">
    <property type="entry name" value="CRISPR-associated endonuclease Cas1, C-terminal domain"/>
    <property type="match status" value="1"/>
</dbReference>
<evidence type="ECO:0000256" key="7">
    <source>
        <dbReference type="ARBA" id="ARBA00023125"/>
    </source>
</evidence>
<keyword evidence="7 9" id="KW-0238">DNA-binding</keyword>
<feature type="binding site" evidence="9">
    <location>
        <position position="222"/>
    </location>
    <ligand>
        <name>Mn(2+)</name>
        <dbReference type="ChEBI" id="CHEBI:29035"/>
    </ligand>
</feature>
<keyword evidence="1 9" id="KW-0540">Nuclease</keyword>
<dbReference type="GO" id="GO:0046872">
    <property type="term" value="F:metal ion binding"/>
    <property type="evidence" value="ECO:0007669"/>
    <property type="project" value="UniProtKB-UniRule"/>
</dbReference>
<dbReference type="GO" id="GO:0003677">
    <property type="term" value="F:DNA binding"/>
    <property type="evidence" value="ECO:0007669"/>
    <property type="project" value="UniProtKB-KW"/>
</dbReference>
<reference evidence="11" key="1">
    <citation type="journal article" date="2015" name="MBio">
        <title>Genome-Resolved Metagenomic Analysis Reveals Roles for Candidate Phyla and Other Microbial Community Members in Biogeochemical Transformations in Oil Reservoirs.</title>
        <authorList>
            <person name="Hu P."/>
            <person name="Tom L."/>
            <person name="Singh A."/>
            <person name="Thomas B.C."/>
            <person name="Baker B.J."/>
            <person name="Piceno Y.M."/>
            <person name="Andersen G.L."/>
            <person name="Banfield J.F."/>
        </authorList>
    </citation>
    <scope>NUCLEOTIDE SEQUENCE [LARGE SCALE GENOMIC DNA]</scope>
</reference>
<dbReference type="InterPro" id="IPR002729">
    <property type="entry name" value="CRISPR-assoc_Cas1"/>
</dbReference>
<comment type="cofactor">
    <cofactor evidence="9">
        <name>Mg(2+)</name>
        <dbReference type="ChEBI" id="CHEBI:18420"/>
    </cofactor>
    <cofactor evidence="9">
        <name>Mn(2+)</name>
        <dbReference type="ChEBI" id="CHEBI:29035"/>
    </cofactor>
</comment>
<evidence type="ECO:0000313" key="10">
    <source>
        <dbReference type="EMBL" id="KUK82430.1"/>
    </source>
</evidence>
<evidence type="ECO:0000256" key="8">
    <source>
        <dbReference type="ARBA" id="ARBA00023211"/>
    </source>
</evidence>
<dbReference type="EC" id="3.1.-.-" evidence="9"/>
<dbReference type="InterPro" id="IPR042211">
    <property type="entry name" value="CRISPR-assoc_Cas1_N"/>
</dbReference>
<comment type="similarity">
    <text evidence="9">Belongs to the CRISPR-associated endonuclease Cas1 family.</text>
</comment>
<evidence type="ECO:0000256" key="1">
    <source>
        <dbReference type="ARBA" id="ARBA00022722"/>
    </source>
</evidence>
<dbReference type="GO" id="GO:0043571">
    <property type="term" value="P:maintenance of CRISPR repeat elements"/>
    <property type="evidence" value="ECO:0007669"/>
    <property type="project" value="UniProtKB-UniRule"/>
</dbReference>
<accession>A0A101HSZ0</accession>
<dbReference type="PANTHER" id="PTHR43219">
    <property type="entry name" value="CRISPR-ASSOCIATED ENDONUCLEASE CAS1"/>
    <property type="match status" value="1"/>
</dbReference>
<proteinExistence type="inferred from homology"/>
<evidence type="ECO:0000256" key="2">
    <source>
        <dbReference type="ARBA" id="ARBA00022723"/>
    </source>
</evidence>
<dbReference type="NCBIfam" id="TIGR03641">
    <property type="entry name" value="cas1_HMARI"/>
    <property type="match status" value="1"/>
</dbReference>
<comment type="caution">
    <text evidence="10">The sequence shown here is derived from an EMBL/GenBank/DDBJ whole genome shotgun (WGS) entry which is preliminary data.</text>
</comment>
<dbReference type="Proteomes" id="UP000054705">
    <property type="component" value="Unassembled WGS sequence"/>
</dbReference>
<keyword evidence="5 9" id="KW-0460">Magnesium</keyword>
<dbReference type="Gene3D" id="3.100.10.20">
    <property type="entry name" value="CRISPR-associated endonuclease Cas1, N-terminal domain"/>
    <property type="match status" value="1"/>
</dbReference>
<dbReference type="InterPro" id="IPR042206">
    <property type="entry name" value="CRISPR-assoc_Cas1_C"/>
</dbReference>
<evidence type="ECO:0000256" key="3">
    <source>
        <dbReference type="ARBA" id="ARBA00022759"/>
    </source>
</evidence>
<dbReference type="GO" id="GO:0016787">
    <property type="term" value="F:hydrolase activity"/>
    <property type="evidence" value="ECO:0007669"/>
    <property type="project" value="UniProtKB-KW"/>
</dbReference>
<keyword evidence="4 9" id="KW-0378">Hydrolase</keyword>
<evidence type="ECO:0000256" key="6">
    <source>
        <dbReference type="ARBA" id="ARBA00023118"/>
    </source>
</evidence>
<evidence type="ECO:0000256" key="5">
    <source>
        <dbReference type="ARBA" id="ARBA00022842"/>
    </source>
</evidence>
<name>A0A101HSZ0_9FIRM</name>
<dbReference type="NCBIfam" id="TIGR00287">
    <property type="entry name" value="cas1"/>
    <property type="match status" value="1"/>
</dbReference>
<dbReference type="AlphaFoldDB" id="A0A101HSZ0"/>
<dbReference type="GO" id="GO:0051607">
    <property type="term" value="P:defense response to virus"/>
    <property type="evidence" value="ECO:0007669"/>
    <property type="project" value="UniProtKB-UniRule"/>
</dbReference>
<sequence>MKKTQYIFSSGKLLRKDNTLCFEMEGNRRFIPVEDTGEIMIFGEVDINKKLLEFLSTKEIILHFFNYYGYYMGSFYPREHLNSGYMTLKQAEYYLDEEKRLTVAKEFVRGAAKNIRQVLKYYHGREKDVFDAISAIENLLAPIEDCKDTSTLMAIEGNIRDHYYHAFDQIVDNPDFIFHERSRRPPKNYLNTLISFGNSLMYTVCLSEIYNTHLDPRIGYLHATNFRRFTLNLDVAEIFKPIIIDRLIFTLVGKKMIVKEDFGRETEGIMLKEKAKKCFVENLDDKLKTTINHREIGRPVSYRRLIRLELYKLEKYLMGEKDYQAFVARW</sequence>
<keyword evidence="3 9" id="KW-0255">Endonuclease</keyword>
<keyword evidence="6 9" id="KW-0051">Antiviral defense</keyword>
<dbReference type="EMBL" id="LGGS01000093">
    <property type="protein sequence ID" value="KUK82430.1"/>
    <property type="molecule type" value="Genomic_DNA"/>
</dbReference>
<evidence type="ECO:0000256" key="9">
    <source>
        <dbReference type="HAMAP-Rule" id="MF_01470"/>
    </source>
</evidence>
<dbReference type="GO" id="GO:0004520">
    <property type="term" value="F:DNA endonuclease activity"/>
    <property type="evidence" value="ECO:0007669"/>
    <property type="project" value="InterPro"/>
</dbReference>
<dbReference type="HAMAP" id="MF_01470">
    <property type="entry name" value="Cas1"/>
    <property type="match status" value="1"/>
</dbReference>
<evidence type="ECO:0000313" key="11">
    <source>
        <dbReference type="Proteomes" id="UP000054705"/>
    </source>
</evidence>
<feature type="binding site" evidence="9">
    <location>
        <position position="156"/>
    </location>
    <ligand>
        <name>Mn(2+)</name>
        <dbReference type="ChEBI" id="CHEBI:29035"/>
    </ligand>
</feature>
<dbReference type="InterPro" id="IPR019858">
    <property type="entry name" value="CRISPR-assoc_Cas1_HMARI/TNEAP"/>
</dbReference>
<evidence type="ECO:0000256" key="4">
    <source>
        <dbReference type="ARBA" id="ARBA00022801"/>
    </source>
</evidence>
<feature type="binding site" evidence="9">
    <location>
        <position position="237"/>
    </location>
    <ligand>
        <name>Mn(2+)</name>
        <dbReference type="ChEBI" id="CHEBI:29035"/>
    </ligand>
</feature>
<dbReference type="CDD" id="cd09722">
    <property type="entry name" value="Cas1_I-B"/>
    <property type="match status" value="1"/>
</dbReference>
<protein>
    <recommendedName>
        <fullName evidence="9">CRISPR-associated endonuclease Cas1</fullName>
        <ecNumber evidence="9">3.1.-.-</ecNumber>
    </recommendedName>
</protein>
<comment type="function">
    <text evidence="9">CRISPR (clustered regularly interspaced short palindromic repeat), is an adaptive immune system that provides protection against mobile genetic elements (viruses, transposable elements and conjugative plasmids). CRISPR clusters contain spacers, sequences complementary to antecedent mobile elements, and target invading nucleic acids. CRISPR clusters are transcribed and processed into CRISPR RNA (crRNA). Acts as a dsDNA endonuclease. Involved in the integration of spacer DNA into the CRISPR cassette.</text>
</comment>
<dbReference type="Pfam" id="PF01867">
    <property type="entry name" value="Cas_Cas1"/>
    <property type="match status" value="1"/>
</dbReference>
<gene>
    <name evidence="9" type="primary">cas1</name>
    <name evidence="10" type="ORF">XD97_0442</name>
</gene>
<keyword evidence="2 9" id="KW-0479">Metal-binding</keyword>
<dbReference type="PANTHER" id="PTHR43219:SF1">
    <property type="entry name" value="CRISPR-ASSOCIATED ENDONUCLEASE CAS1"/>
    <property type="match status" value="1"/>
</dbReference>
<comment type="subunit">
    <text evidence="9">Homodimer, forms a heterotetramer with a Cas2 homodimer.</text>
</comment>
<organism evidence="10 11">
    <name type="scientific">Pelotomaculum thermopropionicum</name>
    <dbReference type="NCBI Taxonomy" id="110500"/>
    <lineage>
        <taxon>Bacteria</taxon>
        <taxon>Bacillati</taxon>
        <taxon>Bacillota</taxon>
        <taxon>Clostridia</taxon>
        <taxon>Eubacteriales</taxon>
        <taxon>Desulfotomaculaceae</taxon>
        <taxon>Pelotomaculum</taxon>
    </lineage>
</organism>
<dbReference type="PATRIC" id="fig|110500.4.peg.718"/>
<keyword evidence="8 9" id="KW-0464">Manganese</keyword>